<dbReference type="Gramene" id="TraesCS2A02G137400.1">
    <property type="protein sequence ID" value="TraesCS2A02G137400.1"/>
    <property type="gene ID" value="TraesCS2A02G137400"/>
</dbReference>
<reference evidence="4" key="2">
    <citation type="submission" date="2018-10" db="UniProtKB">
        <authorList>
            <consortium name="EnsemblPlants"/>
        </authorList>
    </citation>
    <scope>IDENTIFICATION</scope>
</reference>
<dbReference type="Proteomes" id="UP000019116">
    <property type="component" value="Chromosome 2A"/>
</dbReference>
<dbReference type="InterPro" id="IPR000504">
    <property type="entry name" value="RRM_dom"/>
</dbReference>
<evidence type="ECO:0000256" key="1">
    <source>
        <dbReference type="PROSITE-ProRule" id="PRU00176"/>
    </source>
</evidence>
<dbReference type="PROSITE" id="PS50102">
    <property type="entry name" value="RRM"/>
    <property type="match status" value="2"/>
</dbReference>
<name>A0A3B6ATE9_WHEAT</name>
<dbReference type="PANTHER" id="PTHR33443">
    <property type="entry name" value="ZGC:112980"/>
    <property type="match status" value="1"/>
</dbReference>
<evidence type="ECO:0000313" key="5">
    <source>
        <dbReference type="Proteomes" id="UP000019116"/>
    </source>
</evidence>
<feature type="domain" description="RRM" evidence="3">
    <location>
        <begin position="316"/>
        <end position="396"/>
    </location>
</feature>
<evidence type="ECO:0000256" key="2">
    <source>
        <dbReference type="SAM" id="MobiDB-lite"/>
    </source>
</evidence>
<protein>
    <recommendedName>
        <fullName evidence="3">RRM domain-containing protein</fullName>
    </recommendedName>
</protein>
<dbReference type="EnsemblPlants" id="TraesCS2A02G137400.1">
    <property type="protein sequence ID" value="TraesCS2A02G137400.1"/>
    <property type="gene ID" value="TraesCS2A02G137400"/>
</dbReference>
<evidence type="ECO:0000313" key="4">
    <source>
        <dbReference type="EnsemblPlants" id="TraesCS2A02G137400.1"/>
    </source>
</evidence>
<dbReference type="SUPFAM" id="SSF54928">
    <property type="entry name" value="RNA-binding domain, RBD"/>
    <property type="match status" value="2"/>
</dbReference>
<feature type="region of interest" description="Disordered" evidence="2">
    <location>
        <begin position="41"/>
        <end position="63"/>
    </location>
</feature>
<dbReference type="InterPro" id="IPR053234">
    <property type="entry name" value="RPM1_Interactor"/>
</dbReference>
<keyword evidence="5" id="KW-1185">Reference proteome</keyword>
<feature type="region of interest" description="Disordered" evidence="2">
    <location>
        <begin position="189"/>
        <end position="211"/>
    </location>
</feature>
<feature type="domain" description="RRM" evidence="3">
    <location>
        <begin position="217"/>
        <end position="295"/>
    </location>
</feature>
<proteinExistence type="predicted"/>
<dbReference type="SMR" id="A0A3B6ATE9"/>
<gene>
    <name evidence="4" type="primary">LOC123184862</name>
</gene>
<accession>A0A3B6ATE9</accession>
<dbReference type="Gramene" id="TraesCS2A03G0280400.1">
    <property type="protein sequence ID" value="TraesCS2A03G0280400.1.CDS"/>
    <property type="gene ID" value="TraesCS2A03G0280400"/>
</dbReference>
<organism evidence="4">
    <name type="scientific">Triticum aestivum</name>
    <name type="common">Wheat</name>
    <dbReference type="NCBI Taxonomy" id="4565"/>
    <lineage>
        <taxon>Eukaryota</taxon>
        <taxon>Viridiplantae</taxon>
        <taxon>Streptophyta</taxon>
        <taxon>Embryophyta</taxon>
        <taxon>Tracheophyta</taxon>
        <taxon>Spermatophyta</taxon>
        <taxon>Magnoliopsida</taxon>
        <taxon>Liliopsida</taxon>
        <taxon>Poales</taxon>
        <taxon>Poaceae</taxon>
        <taxon>BOP clade</taxon>
        <taxon>Pooideae</taxon>
        <taxon>Triticodae</taxon>
        <taxon>Triticeae</taxon>
        <taxon>Triticinae</taxon>
        <taxon>Triticum</taxon>
    </lineage>
</organism>
<dbReference type="GeneID" id="123184862"/>
<sequence>MGLARDVVDLSSDEEESFRRLSAGPLGWVSKLFDRVVIIGDSPEPPRKKGGSDGVGGADGGDEDCVVLDGDPDRPVAIARDKGAASDELEIVAVKGQIACRDFPPARHSCSEFPFSTTLHVKHCSKCYCFVCDAPAPCKNWDKGLLNDDHCHATDKETKWKTLRQLSKLNSLAASYPERYSNALYPTTSSLGRQQECTSEEHTSEDDGEYFEPDEEATVYVGNLPYDTESEYLPQLFKYAGTVESSEIIYNKETGQSRGFGFITMSTVEQAEKAVEIFHGSKLDGRLMTVNKAGASRTARTEDRRSPRWSGSSTAVKIYVGHLPYEVDDSRLKRLFSRYGDVVDAEVIYDYGGAGWRSRGFGFVTMATREEADDAIWDLDKQIWRGRELRVEVAKEERRGWTAGLGSRFRHAGPLLPFF</sequence>
<dbReference type="PANTHER" id="PTHR33443:SF13">
    <property type="entry name" value="RRM DOMAIN-CONTAINING PROTEIN"/>
    <property type="match status" value="1"/>
</dbReference>
<reference evidence="4" key="1">
    <citation type="submission" date="2018-08" db="EMBL/GenBank/DDBJ databases">
        <authorList>
            <person name="Rossello M."/>
        </authorList>
    </citation>
    <scope>NUCLEOTIDE SEQUENCE [LARGE SCALE GENOMIC DNA]</scope>
    <source>
        <strain evidence="4">cv. Chinese Spring</strain>
    </source>
</reference>
<dbReference type="RefSeq" id="XP_044452842.1">
    <property type="nucleotide sequence ID" value="XM_044596907.1"/>
</dbReference>
<keyword evidence="1" id="KW-0694">RNA-binding</keyword>
<dbReference type="Gene3D" id="3.30.70.330">
    <property type="match status" value="2"/>
</dbReference>
<dbReference type="AlphaFoldDB" id="A0A3B6ATE9"/>
<dbReference type="PaxDb" id="4565-Traes_2AS_D73FDCD95.1"/>
<dbReference type="InterPro" id="IPR012677">
    <property type="entry name" value="Nucleotide-bd_a/b_plait_sf"/>
</dbReference>
<dbReference type="Pfam" id="PF00076">
    <property type="entry name" value="RRM_1"/>
    <property type="match status" value="2"/>
</dbReference>
<dbReference type="STRING" id="4565.A0A3B6ATE9"/>
<evidence type="ECO:0000259" key="3">
    <source>
        <dbReference type="PROSITE" id="PS50102"/>
    </source>
</evidence>
<dbReference type="GO" id="GO:0003723">
    <property type="term" value="F:RNA binding"/>
    <property type="evidence" value="ECO:0007669"/>
    <property type="project" value="UniProtKB-UniRule"/>
</dbReference>
<dbReference type="OrthoDB" id="266020at2759"/>
<dbReference type="SMART" id="SM00360">
    <property type="entry name" value="RRM"/>
    <property type="match status" value="2"/>
</dbReference>
<dbReference type="InterPro" id="IPR035979">
    <property type="entry name" value="RBD_domain_sf"/>
</dbReference>